<dbReference type="Proteomes" id="UP000663760">
    <property type="component" value="Chromosome 9"/>
</dbReference>
<evidence type="ECO:0000313" key="1">
    <source>
        <dbReference type="EMBL" id="CAA7402801.1"/>
    </source>
</evidence>
<sequence length="80" mass="8369">MEKKGIGCAIEAEPKTLMGGELVSAREAAKVIIESKGAEEASAIFTAMVSPFEVVQLRFSSGVDGQHGGEQEGTARALME</sequence>
<organism evidence="1 2">
    <name type="scientific">Spirodela intermedia</name>
    <name type="common">Intermediate duckweed</name>
    <dbReference type="NCBI Taxonomy" id="51605"/>
    <lineage>
        <taxon>Eukaryota</taxon>
        <taxon>Viridiplantae</taxon>
        <taxon>Streptophyta</taxon>
        <taxon>Embryophyta</taxon>
        <taxon>Tracheophyta</taxon>
        <taxon>Spermatophyta</taxon>
        <taxon>Magnoliopsida</taxon>
        <taxon>Liliopsida</taxon>
        <taxon>Araceae</taxon>
        <taxon>Lemnoideae</taxon>
        <taxon>Spirodela</taxon>
    </lineage>
</organism>
<dbReference type="AlphaFoldDB" id="A0A7I8KYR0"/>
<evidence type="ECO:0000313" key="2">
    <source>
        <dbReference type="Proteomes" id="UP000663760"/>
    </source>
</evidence>
<dbReference type="OrthoDB" id="1719804at2759"/>
<proteinExistence type="predicted"/>
<accession>A0A7I8KYR0</accession>
<gene>
    <name evidence="1" type="ORF">SI8410_09013479</name>
</gene>
<dbReference type="PANTHER" id="PTHR34808">
    <property type="entry name" value="EXPRESSED PROTEIN"/>
    <property type="match status" value="1"/>
</dbReference>
<name>A0A7I8KYR0_SPIIN</name>
<reference evidence="1" key="1">
    <citation type="submission" date="2020-02" db="EMBL/GenBank/DDBJ databases">
        <authorList>
            <person name="Scholz U."/>
            <person name="Mascher M."/>
            <person name="Fiebig A."/>
        </authorList>
    </citation>
    <scope>NUCLEOTIDE SEQUENCE</scope>
</reference>
<dbReference type="EMBL" id="LR746272">
    <property type="protein sequence ID" value="CAA7402801.1"/>
    <property type="molecule type" value="Genomic_DNA"/>
</dbReference>
<keyword evidence="2" id="KW-1185">Reference proteome</keyword>
<protein>
    <submittedName>
        <fullName evidence="1">Uncharacterized protein</fullName>
    </submittedName>
</protein>
<dbReference type="PANTHER" id="PTHR34808:SF5">
    <property type="entry name" value="SMP DOMAIN-CONTAINING PROTEIN"/>
    <property type="match status" value="1"/>
</dbReference>